<keyword evidence="3" id="KW-1185">Reference proteome</keyword>
<sequence length="171" mass="19980">MALKYQYRIFKESQRFDQWWVWVMLAAVTLVPVYGMYQQYVLEQPFGDEPMSSGGLFMSFLLILAVDMLFMIIRLRTHINAHQIEMFFFPFKRKIVQWAEVDKAEVVDYGFVGWGIRLFTRYGTVYNIKGSKGLAIQLKSGKKFLIGTQKPNDLIQFLLARDEAQSIPDLS</sequence>
<name>A0ABR9AQN9_9BACT</name>
<dbReference type="EMBL" id="JACYTQ010000010">
    <property type="protein sequence ID" value="MBD8491020.1"/>
    <property type="molecule type" value="Genomic_DNA"/>
</dbReference>
<protein>
    <recommendedName>
        <fullName evidence="4">PH domain-containing protein</fullName>
    </recommendedName>
</protein>
<organism evidence="2 3">
    <name type="scientific">Echinicola arenosa</name>
    <dbReference type="NCBI Taxonomy" id="2774144"/>
    <lineage>
        <taxon>Bacteria</taxon>
        <taxon>Pseudomonadati</taxon>
        <taxon>Bacteroidota</taxon>
        <taxon>Cytophagia</taxon>
        <taxon>Cytophagales</taxon>
        <taxon>Cyclobacteriaceae</taxon>
        <taxon>Echinicola</taxon>
    </lineage>
</organism>
<dbReference type="RefSeq" id="WP_192011899.1">
    <property type="nucleotide sequence ID" value="NZ_JACYTQ010000010.1"/>
</dbReference>
<keyword evidence="1" id="KW-0472">Membrane</keyword>
<keyword evidence="1" id="KW-1133">Transmembrane helix</keyword>
<comment type="caution">
    <text evidence="2">The sequence shown here is derived from an EMBL/GenBank/DDBJ whole genome shotgun (WGS) entry which is preliminary data.</text>
</comment>
<gene>
    <name evidence="2" type="ORF">IFO69_19865</name>
</gene>
<keyword evidence="1" id="KW-0812">Transmembrane</keyword>
<evidence type="ECO:0000313" key="2">
    <source>
        <dbReference type="EMBL" id="MBD8491020.1"/>
    </source>
</evidence>
<evidence type="ECO:0000256" key="1">
    <source>
        <dbReference type="SAM" id="Phobius"/>
    </source>
</evidence>
<accession>A0ABR9AQN9</accession>
<evidence type="ECO:0008006" key="4">
    <source>
        <dbReference type="Google" id="ProtNLM"/>
    </source>
</evidence>
<reference evidence="2 3" key="1">
    <citation type="submission" date="2020-09" db="EMBL/GenBank/DDBJ databases">
        <title>Echinicola sp. CAU 1574 isolated from sand of Sido Beach.</title>
        <authorList>
            <person name="Kim W."/>
        </authorList>
    </citation>
    <scope>NUCLEOTIDE SEQUENCE [LARGE SCALE GENOMIC DNA]</scope>
    <source>
        <strain evidence="2 3">CAU 1574</strain>
    </source>
</reference>
<dbReference type="Proteomes" id="UP000647133">
    <property type="component" value="Unassembled WGS sequence"/>
</dbReference>
<feature type="transmembrane region" description="Helical" evidence="1">
    <location>
        <begin position="20"/>
        <end position="37"/>
    </location>
</feature>
<feature type="transmembrane region" description="Helical" evidence="1">
    <location>
        <begin position="57"/>
        <end position="75"/>
    </location>
</feature>
<proteinExistence type="predicted"/>
<evidence type="ECO:0000313" key="3">
    <source>
        <dbReference type="Proteomes" id="UP000647133"/>
    </source>
</evidence>